<feature type="non-terminal residue" evidence="2">
    <location>
        <position position="1"/>
    </location>
</feature>
<name>A0A6H5G9M1_9HEMI</name>
<sequence>RKFDNSKARRRNENQGLPSIMHLPGRDTGYFGGSCRQNAAGSGAVDAYKSPT</sequence>
<protein>
    <submittedName>
        <fullName evidence="2">Uncharacterized protein</fullName>
    </submittedName>
</protein>
<accession>A0A6H5G9M1</accession>
<feature type="compositionally biased region" description="Basic and acidic residues" evidence="1">
    <location>
        <begin position="1"/>
        <end position="13"/>
    </location>
</feature>
<proteinExistence type="predicted"/>
<evidence type="ECO:0000256" key="1">
    <source>
        <dbReference type="SAM" id="MobiDB-lite"/>
    </source>
</evidence>
<dbReference type="Proteomes" id="UP000479000">
    <property type="component" value="Unassembled WGS sequence"/>
</dbReference>
<evidence type="ECO:0000313" key="2">
    <source>
        <dbReference type="EMBL" id="CAA9999282.1"/>
    </source>
</evidence>
<dbReference type="EMBL" id="CADCXU010008541">
    <property type="protein sequence ID" value="CAA9999282.1"/>
    <property type="molecule type" value="Genomic_DNA"/>
</dbReference>
<feature type="region of interest" description="Disordered" evidence="1">
    <location>
        <begin position="1"/>
        <end position="25"/>
    </location>
</feature>
<dbReference type="AlphaFoldDB" id="A0A6H5G9M1"/>
<organism evidence="2 3">
    <name type="scientific">Nesidiocoris tenuis</name>
    <dbReference type="NCBI Taxonomy" id="355587"/>
    <lineage>
        <taxon>Eukaryota</taxon>
        <taxon>Metazoa</taxon>
        <taxon>Ecdysozoa</taxon>
        <taxon>Arthropoda</taxon>
        <taxon>Hexapoda</taxon>
        <taxon>Insecta</taxon>
        <taxon>Pterygota</taxon>
        <taxon>Neoptera</taxon>
        <taxon>Paraneoptera</taxon>
        <taxon>Hemiptera</taxon>
        <taxon>Heteroptera</taxon>
        <taxon>Panheteroptera</taxon>
        <taxon>Cimicomorpha</taxon>
        <taxon>Miridae</taxon>
        <taxon>Dicyphina</taxon>
        <taxon>Nesidiocoris</taxon>
    </lineage>
</organism>
<reference evidence="2 3" key="1">
    <citation type="submission" date="2020-02" db="EMBL/GenBank/DDBJ databases">
        <authorList>
            <person name="Ferguson B K."/>
        </authorList>
    </citation>
    <scope>NUCLEOTIDE SEQUENCE [LARGE SCALE GENOMIC DNA]</scope>
</reference>
<evidence type="ECO:0000313" key="3">
    <source>
        <dbReference type="Proteomes" id="UP000479000"/>
    </source>
</evidence>
<gene>
    <name evidence="2" type="ORF">NTEN_LOCUS5565</name>
</gene>
<keyword evidence="3" id="KW-1185">Reference proteome</keyword>